<evidence type="ECO:0000256" key="1">
    <source>
        <dbReference type="SAM" id="Phobius"/>
    </source>
</evidence>
<keyword evidence="1" id="KW-1133">Transmembrane helix</keyword>
<feature type="transmembrane region" description="Helical" evidence="1">
    <location>
        <begin position="119"/>
        <end position="136"/>
    </location>
</feature>
<comment type="caution">
    <text evidence="2">The sequence shown here is derived from an EMBL/GenBank/DDBJ whole genome shotgun (WGS) entry which is preliminary data.</text>
</comment>
<proteinExistence type="predicted"/>
<protein>
    <submittedName>
        <fullName evidence="2">Uncharacterized protein</fullName>
    </submittedName>
</protein>
<organism evidence="2 3">
    <name type="scientific">Orchesella dallaii</name>
    <dbReference type="NCBI Taxonomy" id="48710"/>
    <lineage>
        <taxon>Eukaryota</taxon>
        <taxon>Metazoa</taxon>
        <taxon>Ecdysozoa</taxon>
        <taxon>Arthropoda</taxon>
        <taxon>Hexapoda</taxon>
        <taxon>Collembola</taxon>
        <taxon>Entomobryomorpha</taxon>
        <taxon>Entomobryoidea</taxon>
        <taxon>Orchesellidae</taxon>
        <taxon>Orchesellinae</taxon>
        <taxon>Orchesella</taxon>
    </lineage>
</organism>
<keyword evidence="3" id="KW-1185">Reference proteome</keyword>
<keyword evidence="1" id="KW-0812">Transmembrane</keyword>
<accession>A0ABP1QQI3</accession>
<keyword evidence="1" id="KW-0472">Membrane</keyword>
<feature type="transmembrane region" description="Helical" evidence="1">
    <location>
        <begin position="12"/>
        <end position="42"/>
    </location>
</feature>
<dbReference type="EMBL" id="CAXLJM020000043">
    <property type="protein sequence ID" value="CAL8110114.1"/>
    <property type="molecule type" value="Genomic_DNA"/>
</dbReference>
<dbReference type="Proteomes" id="UP001642540">
    <property type="component" value="Unassembled WGS sequence"/>
</dbReference>
<reference evidence="2 3" key="1">
    <citation type="submission" date="2024-08" db="EMBL/GenBank/DDBJ databases">
        <authorList>
            <person name="Cucini C."/>
            <person name="Frati F."/>
        </authorList>
    </citation>
    <scope>NUCLEOTIDE SEQUENCE [LARGE SCALE GENOMIC DNA]</scope>
</reference>
<feature type="transmembrane region" description="Helical" evidence="1">
    <location>
        <begin position="77"/>
        <end position="99"/>
    </location>
</feature>
<gene>
    <name evidence="2" type="ORF">ODALV1_LOCUS13991</name>
</gene>
<name>A0ABP1QQI3_9HEXA</name>
<evidence type="ECO:0000313" key="2">
    <source>
        <dbReference type="EMBL" id="CAL8110114.1"/>
    </source>
</evidence>
<sequence>MIHPCCGFPLRNGAIVLSLIDIVGSVFGSISSIITLICVIAQKVGDSPLVEDGNAGTMSASHKTQGITKLLDESSSAVYSVLGFVTLTCIVELILSMILLRGAKTRDVSYCKIWWRTKLGIFLASTAVIVFAFVVSDDRLDFAVGGIFGIIYQVYGLWVVKAFITELEFPTDCEQKGIEKL</sequence>
<evidence type="ECO:0000313" key="3">
    <source>
        <dbReference type="Proteomes" id="UP001642540"/>
    </source>
</evidence>
<feature type="transmembrane region" description="Helical" evidence="1">
    <location>
        <begin position="142"/>
        <end position="160"/>
    </location>
</feature>